<gene>
    <name evidence="3" type="ORF">CFHF_18995</name>
</gene>
<feature type="transmembrane region" description="Helical" evidence="1">
    <location>
        <begin position="36"/>
        <end position="55"/>
    </location>
</feature>
<dbReference type="InterPro" id="IPR050879">
    <property type="entry name" value="Acyltransferase_3"/>
</dbReference>
<evidence type="ECO:0000259" key="2">
    <source>
        <dbReference type="Pfam" id="PF01757"/>
    </source>
</evidence>
<dbReference type="InterPro" id="IPR002656">
    <property type="entry name" value="Acyl_transf_3_dom"/>
</dbReference>
<feature type="transmembrane region" description="Helical" evidence="1">
    <location>
        <begin position="164"/>
        <end position="185"/>
    </location>
</feature>
<organism evidence="3 4">
    <name type="scientific">Caulobacter flavus</name>
    <dbReference type="NCBI Taxonomy" id="1679497"/>
    <lineage>
        <taxon>Bacteria</taxon>
        <taxon>Pseudomonadati</taxon>
        <taxon>Pseudomonadota</taxon>
        <taxon>Alphaproteobacteria</taxon>
        <taxon>Caulobacterales</taxon>
        <taxon>Caulobacteraceae</taxon>
        <taxon>Caulobacter</taxon>
    </lineage>
</organism>
<keyword evidence="1" id="KW-0472">Membrane</keyword>
<feature type="transmembrane region" description="Helical" evidence="1">
    <location>
        <begin position="252"/>
        <end position="270"/>
    </location>
</feature>
<dbReference type="Pfam" id="PF01757">
    <property type="entry name" value="Acyl_transf_3"/>
    <property type="match status" value="1"/>
</dbReference>
<accession>A0A2N5CPY1</accession>
<evidence type="ECO:0000313" key="4">
    <source>
        <dbReference type="Proteomes" id="UP000234483"/>
    </source>
</evidence>
<evidence type="ECO:0000256" key="1">
    <source>
        <dbReference type="SAM" id="Phobius"/>
    </source>
</evidence>
<feature type="transmembrane region" description="Helical" evidence="1">
    <location>
        <begin position="344"/>
        <end position="365"/>
    </location>
</feature>
<keyword evidence="1" id="KW-0812">Transmembrane</keyword>
<protein>
    <submittedName>
        <fullName evidence="3">Acyltransferase</fullName>
    </submittedName>
</protein>
<feature type="transmembrane region" description="Helical" evidence="1">
    <location>
        <begin position="304"/>
        <end position="324"/>
    </location>
</feature>
<feature type="transmembrane region" description="Helical" evidence="1">
    <location>
        <begin position="135"/>
        <end position="152"/>
    </location>
</feature>
<feature type="transmembrane region" description="Helical" evidence="1">
    <location>
        <begin position="105"/>
        <end position="128"/>
    </location>
</feature>
<comment type="caution">
    <text evidence="3">The sequence shown here is derived from an EMBL/GenBank/DDBJ whole genome shotgun (WGS) entry which is preliminary data.</text>
</comment>
<dbReference type="GO" id="GO:0009103">
    <property type="term" value="P:lipopolysaccharide biosynthetic process"/>
    <property type="evidence" value="ECO:0007669"/>
    <property type="project" value="TreeGrafter"/>
</dbReference>
<reference evidence="3 4" key="1">
    <citation type="submission" date="2017-12" db="EMBL/GenBank/DDBJ databases">
        <title>The genome sequence of Caulobacter flavus CGMCC1 15093.</title>
        <authorList>
            <person name="Gao J."/>
            <person name="Mao X."/>
            <person name="Sun J."/>
        </authorList>
    </citation>
    <scope>NUCLEOTIDE SEQUENCE [LARGE SCALE GENOMIC DNA]</scope>
    <source>
        <strain evidence="3 4">CGMCC1 15093</strain>
    </source>
</reference>
<dbReference type="GO" id="GO:0016020">
    <property type="term" value="C:membrane"/>
    <property type="evidence" value="ECO:0007669"/>
    <property type="project" value="TreeGrafter"/>
</dbReference>
<proteinExistence type="predicted"/>
<sequence length="393" mass="42210">MSSPILLPDAASPRGQPPVHAPAAPAQIPALTSLRFILAVGVVVFHYQVTMLASGQAPIALIERARLGVDVFFILSGFVLAHVYGRQICEGRYSHRAFLIARLARIYPAHLAVLLGMGLIASIALALGQAFDQRVYTPSGWLAHLAMIHAWIPVVPPSEWNGPSWSISAEWAAYLAFPLFAFIGLRNGRNPLLTIAVAAVVFAACDAFYRWRYGQIITGADSVLGVVRIPGEFLYGLALQQISQRLAVTRRAAIALSLAATLLVLSLMHASADERIIVAASGLLVLSLALLSQNEADGPLGHPLALLAGEASYAIYLVHMPLLVVWKNAVALLAGTDSSYRMALWEAAVLLPITLVVGLLLHLLWEAPARRWVRARFSAASPSPSSPSSERHS</sequence>
<keyword evidence="3" id="KW-0012">Acyltransferase</keyword>
<name>A0A2N5CPY1_9CAUL</name>
<keyword evidence="3" id="KW-0808">Transferase</keyword>
<feature type="domain" description="Acyltransferase 3" evidence="2">
    <location>
        <begin position="30"/>
        <end position="362"/>
    </location>
</feature>
<dbReference type="EMBL" id="PJRQ01000040">
    <property type="protein sequence ID" value="PLR09225.1"/>
    <property type="molecule type" value="Genomic_DNA"/>
</dbReference>
<feature type="transmembrane region" description="Helical" evidence="1">
    <location>
        <begin position="67"/>
        <end position="85"/>
    </location>
</feature>
<dbReference type="PANTHER" id="PTHR23028">
    <property type="entry name" value="ACETYLTRANSFERASE"/>
    <property type="match status" value="1"/>
</dbReference>
<dbReference type="RefSeq" id="WP_062096028.1">
    <property type="nucleotide sequence ID" value="NZ_PJRQ01000040.1"/>
</dbReference>
<feature type="transmembrane region" description="Helical" evidence="1">
    <location>
        <begin position="192"/>
        <end position="211"/>
    </location>
</feature>
<dbReference type="GO" id="GO:0016747">
    <property type="term" value="F:acyltransferase activity, transferring groups other than amino-acyl groups"/>
    <property type="evidence" value="ECO:0007669"/>
    <property type="project" value="InterPro"/>
</dbReference>
<feature type="transmembrane region" description="Helical" evidence="1">
    <location>
        <begin position="276"/>
        <end position="292"/>
    </location>
</feature>
<feature type="transmembrane region" description="Helical" evidence="1">
    <location>
        <begin position="223"/>
        <end position="240"/>
    </location>
</feature>
<dbReference type="Proteomes" id="UP000234483">
    <property type="component" value="Unassembled WGS sequence"/>
</dbReference>
<dbReference type="PANTHER" id="PTHR23028:SF53">
    <property type="entry name" value="ACYL_TRANSF_3 DOMAIN-CONTAINING PROTEIN"/>
    <property type="match status" value="1"/>
</dbReference>
<keyword evidence="1" id="KW-1133">Transmembrane helix</keyword>
<evidence type="ECO:0000313" key="3">
    <source>
        <dbReference type="EMBL" id="PLR09225.1"/>
    </source>
</evidence>
<dbReference type="AlphaFoldDB" id="A0A2N5CPY1"/>